<organism evidence="1 2">
    <name type="scientific">Cupriavidus taiwanensis</name>
    <dbReference type="NCBI Taxonomy" id="164546"/>
    <lineage>
        <taxon>Bacteria</taxon>
        <taxon>Pseudomonadati</taxon>
        <taxon>Pseudomonadota</taxon>
        <taxon>Betaproteobacteria</taxon>
        <taxon>Burkholderiales</taxon>
        <taxon>Burkholderiaceae</taxon>
        <taxon>Cupriavidus</taxon>
    </lineage>
</organism>
<dbReference type="EMBL" id="OVTA01000039">
    <property type="protein sequence ID" value="SPS00460.1"/>
    <property type="molecule type" value="Genomic_DNA"/>
</dbReference>
<dbReference type="Proteomes" id="UP000256805">
    <property type="component" value="Unassembled WGS sequence"/>
</dbReference>
<sequence length="80" mass="9011">MTRRGAPPRALAVPAFLPGTRPAGHFFRVIPKPSHAARARIVLALRAIRNIVYQRRRNTPEPLICPHRAARARITTKEPM</sequence>
<protein>
    <submittedName>
        <fullName evidence="1">Uncharacterized protein</fullName>
    </submittedName>
</protein>
<gene>
    <name evidence="1" type="ORF">CBM2634_B160346</name>
</gene>
<reference evidence="1 2" key="1">
    <citation type="submission" date="2018-01" db="EMBL/GenBank/DDBJ databases">
        <authorList>
            <person name="Gaut B.S."/>
            <person name="Morton B.R."/>
            <person name="Clegg M.T."/>
            <person name="Duvall M.R."/>
        </authorList>
    </citation>
    <scope>NUCLEOTIDE SEQUENCE [LARGE SCALE GENOMIC DNA]</scope>
    <source>
        <strain evidence="1">Cupriavidus taiwanensis cmp 52</strain>
    </source>
</reference>
<dbReference type="AlphaFoldDB" id="A0A375J8K7"/>
<evidence type="ECO:0000313" key="1">
    <source>
        <dbReference type="EMBL" id="SPS00460.1"/>
    </source>
</evidence>
<proteinExistence type="predicted"/>
<evidence type="ECO:0000313" key="2">
    <source>
        <dbReference type="Proteomes" id="UP000256805"/>
    </source>
</evidence>
<accession>A0A375J8K7</accession>
<name>A0A375J8K7_9BURK</name>